<comment type="caution">
    <text evidence="1">The sequence shown here is derived from an EMBL/GenBank/DDBJ whole genome shotgun (WGS) entry which is preliminary data.</text>
</comment>
<dbReference type="InterPro" id="IPR020568">
    <property type="entry name" value="Ribosomal_Su5_D2-typ_SF"/>
</dbReference>
<reference evidence="1" key="1">
    <citation type="submission" date="2023-08" db="EMBL/GenBank/DDBJ databases">
        <authorList>
            <person name="Chen Y."/>
            <person name="Shah S."/>
            <person name="Dougan E. K."/>
            <person name="Thang M."/>
            <person name="Chan C."/>
        </authorList>
    </citation>
    <scope>NUCLEOTIDE SEQUENCE</scope>
</reference>
<dbReference type="EMBL" id="CAUJNA010001649">
    <property type="protein sequence ID" value="CAJ1388190.1"/>
    <property type="molecule type" value="Genomic_DNA"/>
</dbReference>
<accession>A0AA36IIY8</accession>
<dbReference type="SUPFAM" id="SSF54211">
    <property type="entry name" value="Ribosomal protein S5 domain 2-like"/>
    <property type="match status" value="1"/>
</dbReference>
<name>A0AA36IIY8_9DINO</name>
<keyword evidence="2" id="KW-1185">Reference proteome</keyword>
<dbReference type="Proteomes" id="UP001178507">
    <property type="component" value="Unassembled WGS sequence"/>
</dbReference>
<sequence length="284" mass="31160">MMAPLWQQIWQPASQSSADIQRCFGWLSKTSHLMDVIVGDGFLVASAPSRLSLEINFKDLSAAFPGLELSKKNAPLCRESVEGVGSVGKVTARPLEEALVKYLALSEAEKLEEDVLLPKLKSFVLTMGWPDEDAERIVGSRKGNLLLGPAKPVRCEALCASFASAVQSGPLCEQSVCGVRFDADGMAAASDFRAALLSAQPVLLRPMARVNLPHWGLYQQMEQRTWFSPIDSSEGLPVGSLPLDKLWDFPQLSSWELLWWDKLSGDVEAVQQVRQEKGLPLVPL</sequence>
<proteinExistence type="predicted"/>
<evidence type="ECO:0000313" key="2">
    <source>
        <dbReference type="Proteomes" id="UP001178507"/>
    </source>
</evidence>
<dbReference type="AlphaFoldDB" id="A0AA36IIY8"/>
<gene>
    <name evidence="1" type="ORF">EVOR1521_LOCUS14117</name>
</gene>
<protein>
    <submittedName>
        <fullName evidence="1">Uncharacterized protein</fullName>
    </submittedName>
</protein>
<evidence type="ECO:0000313" key="1">
    <source>
        <dbReference type="EMBL" id="CAJ1388190.1"/>
    </source>
</evidence>
<organism evidence="1 2">
    <name type="scientific">Effrenium voratum</name>
    <dbReference type="NCBI Taxonomy" id="2562239"/>
    <lineage>
        <taxon>Eukaryota</taxon>
        <taxon>Sar</taxon>
        <taxon>Alveolata</taxon>
        <taxon>Dinophyceae</taxon>
        <taxon>Suessiales</taxon>
        <taxon>Symbiodiniaceae</taxon>
        <taxon>Effrenium</taxon>
    </lineage>
</organism>